<dbReference type="EMBL" id="JACGWN010000001">
    <property type="protein sequence ID" value="KAL0462773.1"/>
    <property type="molecule type" value="Genomic_DNA"/>
</dbReference>
<protein>
    <submittedName>
        <fullName evidence="2">Uncharacterized protein</fullName>
    </submittedName>
</protein>
<reference evidence="2" key="2">
    <citation type="journal article" date="2024" name="Plant">
        <title>Genomic evolution and insights into agronomic trait innovations of Sesamum species.</title>
        <authorList>
            <person name="Miao H."/>
            <person name="Wang L."/>
            <person name="Qu L."/>
            <person name="Liu H."/>
            <person name="Sun Y."/>
            <person name="Le M."/>
            <person name="Wang Q."/>
            <person name="Wei S."/>
            <person name="Zheng Y."/>
            <person name="Lin W."/>
            <person name="Duan Y."/>
            <person name="Cao H."/>
            <person name="Xiong S."/>
            <person name="Wang X."/>
            <person name="Wei L."/>
            <person name="Li C."/>
            <person name="Ma Q."/>
            <person name="Ju M."/>
            <person name="Zhao R."/>
            <person name="Li G."/>
            <person name="Mu C."/>
            <person name="Tian Q."/>
            <person name="Mei H."/>
            <person name="Zhang T."/>
            <person name="Gao T."/>
            <person name="Zhang H."/>
        </authorList>
    </citation>
    <scope>NUCLEOTIDE SEQUENCE</scope>
    <source>
        <strain evidence="2">KEN1</strain>
    </source>
</reference>
<accession>A0AAW2YAF3</accession>
<name>A0AAW2YAF3_9LAMI</name>
<sequence>TSYNMASSCDEGGPEPNSASASPGTPGTPGSNESDVLEEFQAFRDIICPELF</sequence>
<organism evidence="2">
    <name type="scientific">Sesamum latifolium</name>
    <dbReference type="NCBI Taxonomy" id="2727402"/>
    <lineage>
        <taxon>Eukaryota</taxon>
        <taxon>Viridiplantae</taxon>
        <taxon>Streptophyta</taxon>
        <taxon>Embryophyta</taxon>
        <taxon>Tracheophyta</taxon>
        <taxon>Spermatophyta</taxon>
        <taxon>Magnoliopsida</taxon>
        <taxon>eudicotyledons</taxon>
        <taxon>Gunneridae</taxon>
        <taxon>Pentapetalae</taxon>
        <taxon>asterids</taxon>
        <taxon>lamiids</taxon>
        <taxon>Lamiales</taxon>
        <taxon>Pedaliaceae</taxon>
        <taxon>Sesamum</taxon>
    </lineage>
</organism>
<dbReference type="AlphaFoldDB" id="A0AAW2YAF3"/>
<evidence type="ECO:0000256" key="1">
    <source>
        <dbReference type="SAM" id="MobiDB-lite"/>
    </source>
</evidence>
<evidence type="ECO:0000313" key="2">
    <source>
        <dbReference type="EMBL" id="KAL0462773.1"/>
    </source>
</evidence>
<gene>
    <name evidence="2" type="ORF">Slati_0164900</name>
</gene>
<comment type="caution">
    <text evidence="2">The sequence shown here is derived from an EMBL/GenBank/DDBJ whole genome shotgun (WGS) entry which is preliminary data.</text>
</comment>
<feature type="region of interest" description="Disordered" evidence="1">
    <location>
        <begin position="1"/>
        <end position="38"/>
    </location>
</feature>
<reference evidence="2" key="1">
    <citation type="submission" date="2020-06" db="EMBL/GenBank/DDBJ databases">
        <authorList>
            <person name="Li T."/>
            <person name="Hu X."/>
            <person name="Zhang T."/>
            <person name="Song X."/>
            <person name="Zhang H."/>
            <person name="Dai N."/>
            <person name="Sheng W."/>
            <person name="Hou X."/>
            <person name="Wei L."/>
        </authorList>
    </citation>
    <scope>NUCLEOTIDE SEQUENCE</scope>
    <source>
        <strain evidence="2">KEN1</strain>
        <tissue evidence="2">Leaf</tissue>
    </source>
</reference>
<feature type="non-terminal residue" evidence="2">
    <location>
        <position position="1"/>
    </location>
</feature>
<proteinExistence type="predicted"/>
<feature type="compositionally biased region" description="Polar residues" evidence="1">
    <location>
        <begin position="17"/>
        <end position="34"/>
    </location>
</feature>